<organism evidence="2 3">
    <name type="scientific">Blastococcus saxobsidens</name>
    <dbReference type="NCBI Taxonomy" id="138336"/>
    <lineage>
        <taxon>Bacteria</taxon>
        <taxon>Bacillati</taxon>
        <taxon>Actinomycetota</taxon>
        <taxon>Actinomycetes</taxon>
        <taxon>Geodermatophilales</taxon>
        <taxon>Geodermatophilaceae</taxon>
        <taxon>Blastococcus</taxon>
    </lineage>
</organism>
<dbReference type="EMBL" id="SHKV01000001">
    <property type="protein sequence ID" value="RZU33268.1"/>
    <property type="molecule type" value="Genomic_DNA"/>
</dbReference>
<evidence type="ECO:0000313" key="3">
    <source>
        <dbReference type="Proteomes" id="UP000292507"/>
    </source>
</evidence>
<dbReference type="InterPro" id="IPR011777">
    <property type="entry name" value="Geranylgeranyl_Rdtase_fam"/>
</dbReference>
<name>A0A4Q7Y921_9ACTN</name>
<evidence type="ECO:0000259" key="1">
    <source>
        <dbReference type="Pfam" id="PF01494"/>
    </source>
</evidence>
<reference evidence="2 3" key="1">
    <citation type="submission" date="2019-02" db="EMBL/GenBank/DDBJ databases">
        <title>Sequencing the genomes of 1000 actinobacteria strains.</title>
        <authorList>
            <person name="Klenk H.-P."/>
        </authorList>
    </citation>
    <scope>NUCLEOTIDE SEQUENCE [LARGE SCALE GENOMIC DNA]</scope>
    <source>
        <strain evidence="2 3">DSM 44509</strain>
    </source>
</reference>
<accession>A0A4Q7Y921</accession>
<dbReference type="GO" id="GO:0016628">
    <property type="term" value="F:oxidoreductase activity, acting on the CH-CH group of donors, NAD or NADP as acceptor"/>
    <property type="evidence" value="ECO:0007669"/>
    <property type="project" value="InterPro"/>
</dbReference>
<keyword evidence="3" id="KW-1185">Reference proteome</keyword>
<dbReference type="PRINTS" id="PR00420">
    <property type="entry name" value="RNGMNOXGNASE"/>
</dbReference>
<dbReference type="Pfam" id="PF01494">
    <property type="entry name" value="FAD_binding_3"/>
    <property type="match status" value="1"/>
</dbReference>
<protein>
    <submittedName>
        <fullName evidence="2">Geranylgeranyl reductase family protein</fullName>
    </submittedName>
</protein>
<dbReference type="InterPro" id="IPR050407">
    <property type="entry name" value="Geranylgeranyl_reductase"/>
</dbReference>
<dbReference type="InterPro" id="IPR002938">
    <property type="entry name" value="FAD-bd"/>
</dbReference>
<dbReference type="InterPro" id="IPR036188">
    <property type="entry name" value="FAD/NAD-bd_sf"/>
</dbReference>
<proteinExistence type="predicted"/>
<evidence type="ECO:0000313" key="2">
    <source>
        <dbReference type="EMBL" id="RZU33268.1"/>
    </source>
</evidence>
<dbReference type="NCBIfam" id="TIGR02032">
    <property type="entry name" value="GG-red-SF"/>
    <property type="match status" value="1"/>
</dbReference>
<gene>
    <name evidence="2" type="ORF">BKA19_2989</name>
</gene>
<sequence length="426" mass="45377">MVVMADATAERRADVVVVGAGPAGSSAAWHLARTGLDVALLEKAEFPREKVCGDGLTPRGVKALQDMGVDTAAPGWVRRRGLRVHGGGRVAEVDWPRLDSWPDHGLVRTRSELDALLAAHAQQAGARLVTRTTVTEPLLDDDGRVAGVRAETGDDREPVTWRAPLVVSAEGLSGRLAKSLGLLRRTDRPLGVALRRYVRSRRSDDQYLDIAFDLTADGPSRDAMPGYGWIFGMGDGTANVGYGLLDTRRGTGADRKVILRRWLDLFPAEDGLREEDAVTPLRGAGLPMALSRGPAYSRGLLLAGDTAGTVNPCNGEGISYALESGRMAAEAAAEALAAPDAAGREVALQRYPERLRAELGRHHRLGMGFLALLARPGVVRLATARGLRRPALVDGALRLMGNLTDGRDGDAVDRALAVLLRLTPAA</sequence>
<dbReference type="Proteomes" id="UP000292507">
    <property type="component" value="Unassembled WGS sequence"/>
</dbReference>
<feature type="domain" description="FAD-binding" evidence="1">
    <location>
        <begin position="13"/>
        <end position="186"/>
    </location>
</feature>
<dbReference type="PANTHER" id="PTHR42685">
    <property type="entry name" value="GERANYLGERANYL DIPHOSPHATE REDUCTASE"/>
    <property type="match status" value="1"/>
</dbReference>
<dbReference type="SUPFAM" id="SSF51905">
    <property type="entry name" value="FAD/NAD(P)-binding domain"/>
    <property type="match status" value="1"/>
</dbReference>
<dbReference type="AlphaFoldDB" id="A0A4Q7Y921"/>
<dbReference type="PANTHER" id="PTHR42685:SF22">
    <property type="entry name" value="CONDITIONED MEDIUM FACTOR RECEPTOR 1"/>
    <property type="match status" value="1"/>
</dbReference>
<dbReference type="GO" id="GO:0071949">
    <property type="term" value="F:FAD binding"/>
    <property type="evidence" value="ECO:0007669"/>
    <property type="project" value="InterPro"/>
</dbReference>
<comment type="caution">
    <text evidence="2">The sequence shown here is derived from an EMBL/GenBank/DDBJ whole genome shotgun (WGS) entry which is preliminary data.</text>
</comment>
<dbReference type="Gene3D" id="3.50.50.60">
    <property type="entry name" value="FAD/NAD(P)-binding domain"/>
    <property type="match status" value="1"/>
</dbReference>